<dbReference type="eggNOG" id="COG0318">
    <property type="taxonomic scope" value="Bacteria"/>
</dbReference>
<gene>
    <name evidence="8" type="ORF">BV95_04112</name>
</gene>
<evidence type="ECO:0000259" key="7">
    <source>
        <dbReference type="Pfam" id="PF13193"/>
    </source>
</evidence>
<dbReference type="PANTHER" id="PTHR43201">
    <property type="entry name" value="ACYL-COA SYNTHETASE"/>
    <property type="match status" value="1"/>
</dbReference>
<evidence type="ECO:0000313" key="9">
    <source>
        <dbReference type="Proteomes" id="UP000028411"/>
    </source>
</evidence>
<comment type="similarity">
    <text evidence="1">Belongs to the ATP-dependent AMP-binding enzyme family.</text>
</comment>
<dbReference type="CDD" id="cd17631">
    <property type="entry name" value="FACL_FadD13-like"/>
    <property type="match status" value="1"/>
</dbReference>
<feature type="domain" description="AMP-binding enzyme C-terminal" evidence="7">
    <location>
        <begin position="431"/>
        <end position="506"/>
    </location>
</feature>
<evidence type="ECO:0000256" key="4">
    <source>
        <dbReference type="ARBA" id="ARBA00066616"/>
    </source>
</evidence>
<accession>A0A081R8T6</accession>
<proteinExistence type="inferred from homology"/>
<evidence type="ECO:0000256" key="5">
    <source>
        <dbReference type="ARBA" id="ARBA00067668"/>
    </source>
</evidence>
<dbReference type="InterPro" id="IPR045851">
    <property type="entry name" value="AMP-bd_C_sf"/>
</dbReference>
<dbReference type="InterPro" id="IPR042099">
    <property type="entry name" value="ANL_N_sf"/>
</dbReference>
<dbReference type="Pfam" id="PF13193">
    <property type="entry name" value="AMP-binding_C"/>
    <property type="match status" value="1"/>
</dbReference>
<evidence type="ECO:0000256" key="2">
    <source>
        <dbReference type="ARBA" id="ARBA00022598"/>
    </source>
</evidence>
<dbReference type="Proteomes" id="UP000028411">
    <property type="component" value="Unassembled WGS sequence"/>
</dbReference>
<dbReference type="RefSeq" id="WP_037456516.1">
    <property type="nucleotide sequence ID" value="NZ_JFHR01000074.1"/>
</dbReference>
<dbReference type="PATRIC" id="fig|46429.4.peg.4098"/>
<dbReference type="InterPro" id="IPR025110">
    <property type="entry name" value="AMP-bd_C"/>
</dbReference>
<organism evidence="8 9">
    <name type="scientific">Sphingobium chlorophenolicum</name>
    <dbReference type="NCBI Taxonomy" id="46429"/>
    <lineage>
        <taxon>Bacteria</taxon>
        <taxon>Pseudomonadati</taxon>
        <taxon>Pseudomonadota</taxon>
        <taxon>Alphaproteobacteria</taxon>
        <taxon>Sphingomonadales</taxon>
        <taxon>Sphingomonadaceae</taxon>
        <taxon>Sphingobium</taxon>
    </lineage>
</organism>
<dbReference type="SUPFAM" id="SSF56801">
    <property type="entry name" value="Acetyl-CoA synthetase-like"/>
    <property type="match status" value="1"/>
</dbReference>
<comment type="caution">
    <text evidence="8">The sequence shown here is derived from an EMBL/GenBank/DDBJ whole genome shotgun (WGS) entry which is preliminary data.</text>
</comment>
<dbReference type="EMBL" id="JFHR01000074">
    <property type="protein sequence ID" value="KEQ51609.1"/>
    <property type="molecule type" value="Genomic_DNA"/>
</dbReference>
<sequence length="525" mass="56053">MTLDASPLPPPLGDTLRATARLAPKSTAIRFAGEEIDYATLQTRVFQVANALTDAGLKAGDRIAILARNDGAYFELLFGAATIGVVLVPLNWRLSAPEVAYILEDSAARFLFADAASRELAEVAAALTAAPPAIMPIGTGDGAGFESWRDAASSADPETPVSSGDVALQLYTSGTTGRPKGALLSHHALNAIRLFQPPEVEWCQWTSKDVCLISMPLFHIGGIGMAFSAIHNGATMVISGEFSADALFDFIEGDGITKLFLVPAAIRIVLDHPRARQTDYSRIKYLVYGSSPISQALMSEAQAVFGCGMVQVYGMTETAGTIVALTAEDHRLGDEHLLRSAGKALHGVELAILDGQGKSVPPGVVGEVAMRSPSNMSGYWRLPQENENCFTADGYLRSGDAGYIDENGYLFICDRVKDMIISGGENVYSAEVEEALLTSDAVAEAAVIGVPDDKWGEVVKAFVVAAPGVVVDTEELRAWVKGRLAAFKVPKTIEVIDVLPRNAAGKVQRNVLREPYWRGRSRNIG</sequence>
<dbReference type="PANTHER" id="PTHR43201:SF5">
    <property type="entry name" value="MEDIUM-CHAIN ACYL-COA LIGASE ACSF2, MITOCHONDRIAL"/>
    <property type="match status" value="1"/>
</dbReference>
<reference evidence="8 9" key="1">
    <citation type="submission" date="2014-02" db="EMBL/GenBank/DDBJ databases">
        <title>Whole genome sequence of Sphingobium chlorophenolicum NBRC 16172.</title>
        <authorList>
            <person name="Gan H.M."/>
            <person name="Gan H.Y."/>
            <person name="Chew T.H."/>
            <person name="Savka M.A."/>
        </authorList>
    </citation>
    <scope>NUCLEOTIDE SEQUENCE [LARGE SCALE GENOMIC DNA]</scope>
    <source>
        <strain evidence="8 9">NBRC 16172</strain>
    </source>
</reference>
<dbReference type="OrthoDB" id="7056261at2"/>
<dbReference type="AlphaFoldDB" id="A0A081R8T6"/>
<name>A0A081R8T6_SPHCR</name>
<dbReference type="Gene3D" id="3.30.300.30">
    <property type="match status" value="1"/>
</dbReference>
<dbReference type="EC" id="6.2.1.44" evidence="4"/>
<comment type="catalytic activity">
    <reaction evidence="3">
        <text>3-(methylsulfanyl)propanoate + ATP + CoA = 3-(methylsulfanyl)propanoyl-CoA + AMP + diphosphate</text>
        <dbReference type="Rhea" id="RHEA:43052"/>
        <dbReference type="ChEBI" id="CHEBI:30616"/>
        <dbReference type="ChEBI" id="CHEBI:33019"/>
        <dbReference type="ChEBI" id="CHEBI:49016"/>
        <dbReference type="ChEBI" id="CHEBI:57287"/>
        <dbReference type="ChEBI" id="CHEBI:82815"/>
        <dbReference type="ChEBI" id="CHEBI:456215"/>
        <dbReference type="EC" id="6.2.1.44"/>
    </reaction>
    <physiologicalReaction direction="left-to-right" evidence="3">
        <dbReference type="Rhea" id="RHEA:43053"/>
    </physiologicalReaction>
</comment>
<evidence type="ECO:0000313" key="8">
    <source>
        <dbReference type="EMBL" id="KEQ51609.1"/>
    </source>
</evidence>
<dbReference type="Pfam" id="PF00501">
    <property type="entry name" value="AMP-binding"/>
    <property type="match status" value="1"/>
</dbReference>
<evidence type="ECO:0000256" key="1">
    <source>
        <dbReference type="ARBA" id="ARBA00006432"/>
    </source>
</evidence>
<feature type="domain" description="AMP-dependent synthetase/ligase" evidence="6">
    <location>
        <begin position="17"/>
        <end position="380"/>
    </location>
</feature>
<evidence type="ECO:0000259" key="6">
    <source>
        <dbReference type="Pfam" id="PF00501"/>
    </source>
</evidence>
<dbReference type="NCBIfam" id="NF004837">
    <property type="entry name" value="PRK06187.1"/>
    <property type="match status" value="1"/>
</dbReference>
<dbReference type="Gene3D" id="3.40.50.12780">
    <property type="entry name" value="N-terminal domain of ligase-like"/>
    <property type="match status" value="1"/>
</dbReference>
<evidence type="ECO:0000256" key="3">
    <source>
        <dbReference type="ARBA" id="ARBA00051915"/>
    </source>
</evidence>
<keyword evidence="2 8" id="KW-0436">Ligase</keyword>
<dbReference type="InterPro" id="IPR000873">
    <property type="entry name" value="AMP-dep_synth/lig_dom"/>
</dbReference>
<dbReference type="GO" id="GO:0031956">
    <property type="term" value="F:medium-chain fatty acid-CoA ligase activity"/>
    <property type="evidence" value="ECO:0007669"/>
    <property type="project" value="TreeGrafter"/>
</dbReference>
<dbReference type="FunFam" id="3.30.300.30:FF:000008">
    <property type="entry name" value="2,3-dihydroxybenzoate-AMP ligase"/>
    <property type="match status" value="1"/>
</dbReference>
<dbReference type="GO" id="GO:0006631">
    <property type="term" value="P:fatty acid metabolic process"/>
    <property type="evidence" value="ECO:0007669"/>
    <property type="project" value="TreeGrafter"/>
</dbReference>
<protein>
    <recommendedName>
        <fullName evidence="5">3-methylmercaptopropionyl-CoA ligase</fullName>
        <ecNumber evidence="4">6.2.1.44</ecNumber>
    </recommendedName>
</protein>